<evidence type="ECO:0000256" key="1">
    <source>
        <dbReference type="SAM" id="MobiDB-lite"/>
    </source>
</evidence>
<accession>A0ABW2UEN9</accession>
<gene>
    <name evidence="2" type="ORF">ACFQT0_28005</name>
</gene>
<reference evidence="3" key="1">
    <citation type="journal article" date="2019" name="Int. J. Syst. Evol. Microbiol.">
        <title>The Global Catalogue of Microorganisms (GCM) 10K type strain sequencing project: providing services to taxonomists for standard genome sequencing and annotation.</title>
        <authorList>
            <consortium name="The Broad Institute Genomics Platform"/>
            <consortium name="The Broad Institute Genome Sequencing Center for Infectious Disease"/>
            <person name="Wu L."/>
            <person name="Ma J."/>
        </authorList>
    </citation>
    <scope>NUCLEOTIDE SEQUENCE [LARGE SCALE GENOMIC DNA]</scope>
    <source>
        <strain evidence="3">JCM 19635</strain>
    </source>
</reference>
<feature type="compositionally biased region" description="Low complexity" evidence="1">
    <location>
        <begin position="1"/>
        <end position="17"/>
    </location>
</feature>
<comment type="caution">
    <text evidence="2">The sequence shown here is derived from an EMBL/GenBank/DDBJ whole genome shotgun (WGS) entry which is preliminary data.</text>
</comment>
<dbReference type="Proteomes" id="UP001596513">
    <property type="component" value="Unassembled WGS sequence"/>
</dbReference>
<dbReference type="EMBL" id="JBHTEK010000004">
    <property type="protein sequence ID" value="MFC7670803.1"/>
    <property type="molecule type" value="Genomic_DNA"/>
</dbReference>
<name>A0ABW2UEN9_9BACT</name>
<protein>
    <submittedName>
        <fullName evidence="2">Uncharacterized protein</fullName>
    </submittedName>
</protein>
<sequence length="117" mass="12150">MGPPRGLAPAGGVAGAARPRRLRQYPARPHPPRQAAGTALPVAARRGHGPLACRPGAGAAQPFALAHPPVQVLSWAAPHLRLAWLVLLLASVLEPDHDDWPAARAALLLLPLPGLVL</sequence>
<organism evidence="2 3">
    <name type="scientific">Hymenobacter humi</name>
    <dbReference type="NCBI Taxonomy" id="1411620"/>
    <lineage>
        <taxon>Bacteria</taxon>
        <taxon>Pseudomonadati</taxon>
        <taxon>Bacteroidota</taxon>
        <taxon>Cytophagia</taxon>
        <taxon>Cytophagales</taxon>
        <taxon>Hymenobacteraceae</taxon>
        <taxon>Hymenobacter</taxon>
    </lineage>
</organism>
<keyword evidence="3" id="KW-1185">Reference proteome</keyword>
<evidence type="ECO:0000313" key="2">
    <source>
        <dbReference type="EMBL" id="MFC7670803.1"/>
    </source>
</evidence>
<dbReference type="RefSeq" id="WP_380206534.1">
    <property type="nucleotide sequence ID" value="NZ_JBHTEK010000004.1"/>
</dbReference>
<feature type="region of interest" description="Disordered" evidence="1">
    <location>
        <begin position="1"/>
        <end position="39"/>
    </location>
</feature>
<evidence type="ECO:0000313" key="3">
    <source>
        <dbReference type="Proteomes" id="UP001596513"/>
    </source>
</evidence>
<proteinExistence type="predicted"/>